<dbReference type="GO" id="GO:0043138">
    <property type="term" value="F:3'-5' DNA helicase activity"/>
    <property type="evidence" value="ECO:0007669"/>
    <property type="project" value="TreeGrafter"/>
</dbReference>
<sequence length="543" mass="63444">MQTFTKELNPLHGRIDKIKDFSKIKPQTSVEKEEYPHLEIVTQINIRAVKKAIYRLHKLEIELEDQAKAIQMETDLDERISAVRIYNKILKSIYECIDRINKELIKVDTPYFGKILFETDVKKTKKVLPIYIGKFSLMDPNTFQPLISDWRAPIANLYYENSGPTKNLTFEAPSGVREGDLIQKRQFNISEARFVSIYDAKSGNIAADEFLLSQLTERLGQKLKDIVSTIQKQQNLIIRDEANKPVIIQGVAGSGKTTILLHRLAYLFYTYKNKIHPEKTLIIAPNKMFLDYISDVLPSLGIQHVEGNTYIFWAKSILDWDDTYTVYPGEENLEIKEYKGGVEFINLLEKYFEEFESKLLDNIPYSRRDTIKKRYYKLKEMYPEIAMEERLTLSLEYTFAQKQFNKKKTGYIDVESEFEKGKRSEIAKYFKKMTTPIDMYRNMFKEGYTEQSIAEYTLKGTVKKGKLKTFRVEDLAPILYLFMKIHGHKEFEKEYIMVDEAQDLSLIQIVTLVLISKNYNITLAGDLAQSIIPPFYIKDWESV</sequence>
<evidence type="ECO:0000313" key="8">
    <source>
        <dbReference type="Proteomes" id="UP000564033"/>
    </source>
</evidence>
<dbReference type="PANTHER" id="PTHR11070:SF17">
    <property type="entry name" value="DNA HELICASE IV"/>
    <property type="match status" value="1"/>
</dbReference>
<evidence type="ECO:0000313" key="7">
    <source>
        <dbReference type="EMBL" id="NLZ24325.1"/>
    </source>
</evidence>
<dbReference type="GO" id="GO:0005524">
    <property type="term" value="F:ATP binding"/>
    <property type="evidence" value="ECO:0007669"/>
    <property type="project" value="UniProtKB-UniRule"/>
</dbReference>
<evidence type="ECO:0000256" key="5">
    <source>
        <dbReference type="PROSITE-ProRule" id="PRU00560"/>
    </source>
</evidence>
<dbReference type="Proteomes" id="UP000564033">
    <property type="component" value="Unassembled WGS sequence"/>
</dbReference>
<dbReference type="InterPro" id="IPR027417">
    <property type="entry name" value="P-loop_NTPase"/>
</dbReference>
<evidence type="ECO:0000256" key="4">
    <source>
        <dbReference type="ARBA" id="ARBA00022840"/>
    </source>
</evidence>
<evidence type="ECO:0000256" key="3">
    <source>
        <dbReference type="ARBA" id="ARBA00022806"/>
    </source>
</evidence>
<dbReference type="InterPro" id="IPR014016">
    <property type="entry name" value="UvrD-like_ATP-bd"/>
</dbReference>
<feature type="domain" description="UvrD-like helicase ATP-binding" evidence="6">
    <location>
        <begin position="229"/>
        <end position="543"/>
    </location>
</feature>
<keyword evidence="1 5" id="KW-0547">Nucleotide-binding</keyword>
<evidence type="ECO:0000256" key="1">
    <source>
        <dbReference type="ARBA" id="ARBA00022741"/>
    </source>
</evidence>
<dbReference type="Pfam" id="PF13245">
    <property type="entry name" value="AAA_19"/>
    <property type="match status" value="1"/>
</dbReference>
<keyword evidence="3 5" id="KW-0347">Helicase</keyword>
<dbReference type="InterPro" id="IPR000212">
    <property type="entry name" value="DNA_helicase_UvrD/REP"/>
</dbReference>
<dbReference type="GO" id="GO:0005829">
    <property type="term" value="C:cytosol"/>
    <property type="evidence" value="ECO:0007669"/>
    <property type="project" value="TreeGrafter"/>
</dbReference>
<dbReference type="EMBL" id="JAAZIL010000027">
    <property type="protein sequence ID" value="NLZ24325.1"/>
    <property type="molecule type" value="Genomic_DNA"/>
</dbReference>
<organism evidence="7 8">
    <name type="scientific">Candidatus Dojkabacteria bacterium</name>
    <dbReference type="NCBI Taxonomy" id="2099670"/>
    <lineage>
        <taxon>Bacteria</taxon>
        <taxon>Candidatus Dojkabacteria</taxon>
    </lineage>
</organism>
<dbReference type="Gene3D" id="1.10.10.160">
    <property type="match status" value="1"/>
</dbReference>
<feature type="non-terminal residue" evidence="7">
    <location>
        <position position="543"/>
    </location>
</feature>
<dbReference type="Gene3D" id="3.40.50.300">
    <property type="entry name" value="P-loop containing nucleotide triphosphate hydrolases"/>
    <property type="match status" value="2"/>
</dbReference>
<reference evidence="7 8" key="1">
    <citation type="journal article" date="2020" name="Biotechnol. Biofuels">
        <title>New insights from the biogas microbiome by comprehensive genome-resolved metagenomics of nearly 1600 species originating from multiple anaerobic digesters.</title>
        <authorList>
            <person name="Campanaro S."/>
            <person name="Treu L."/>
            <person name="Rodriguez-R L.M."/>
            <person name="Kovalovszki A."/>
            <person name="Ziels R.M."/>
            <person name="Maus I."/>
            <person name="Zhu X."/>
            <person name="Kougias P.G."/>
            <person name="Basile A."/>
            <person name="Luo G."/>
            <person name="Schluter A."/>
            <person name="Konstantinidis K.T."/>
            <person name="Angelidaki I."/>
        </authorList>
    </citation>
    <scope>NUCLEOTIDE SEQUENCE [LARGE SCALE GENOMIC DNA]</scope>
    <source>
        <strain evidence="7">AS19jrsBPTG_9</strain>
    </source>
</reference>
<comment type="caution">
    <text evidence="7">The sequence shown here is derived from an EMBL/GenBank/DDBJ whole genome shotgun (WGS) entry which is preliminary data.</text>
</comment>
<evidence type="ECO:0000256" key="2">
    <source>
        <dbReference type="ARBA" id="ARBA00022801"/>
    </source>
</evidence>
<dbReference type="PROSITE" id="PS51198">
    <property type="entry name" value="UVRD_HELICASE_ATP_BIND"/>
    <property type="match status" value="1"/>
</dbReference>
<protein>
    <submittedName>
        <fullName evidence="7">UvrD-helicase domain-containing protein</fullName>
    </submittedName>
</protein>
<dbReference type="GO" id="GO:0003677">
    <property type="term" value="F:DNA binding"/>
    <property type="evidence" value="ECO:0007669"/>
    <property type="project" value="InterPro"/>
</dbReference>
<dbReference type="GO" id="GO:0016787">
    <property type="term" value="F:hydrolase activity"/>
    <property type="evidence" value="ECO:0007669"/>
    <property type="project" value="UniProtKB-UniRule"/>
</dbReference>
<dbReference type="PANTHER" id="PTHR11070">
    <property type="entry name" value="UVRD / RECB / PCRA DNA HELICASE FAMILY MEMBER"/>
    <property type="match status" value="1"/>
</dbReference>
<dbReference type="SUPFAM" id="SSF52540">
    <property type="entry name" value="P-loop containing nucleoside triphosphate hydrolases"/>
    <property type="match status" value="1"/>
</dbReference>
<dbReference type="InterPro" id="IPR013986">
    <property type="entry name" value="DExx_box_DNA_helicase_dom_sf"/>
</dbReference>
<feature type="binding site" evidence="5">
    <location>
        <begin position="250"/>
        <end position="257"/>
    </location>
    <ligand>
        <name>ATP</name>
        <dbReference type="ChEBI" id="CHEBI:30616"/>
    </ligand>
</feature>
<evidence type="ECO:0000259" key="6">
    <source>
        <dbReference type="PROSITE" id="PS51198"/>
    </source>
</evidence>
<gene>
    <name evidence="7" type="ORF">GX888_01055</name>
</gene>
<accession>A0A847VD49</accession>
<keyword evidence="2 5" id="KW-0378">Hydrolase</keyword>
<dbReference type="GO" id="GO:0000725">
    <property type="term" value="P:recombinational repair"/>
    <property type="evidence" value="ECO:0007669"/>
    <property type="project" value="TreeGrafter"/>
</dbReference>
<dbReference type="AlphaFoldDB" id="A0A847VD49"/>
<proteinExistence type="predicted"/>
<name>A0A847VD49_9BACT</name>
<keyword evidence="4 5" id="KW-0067">ATP-binding</keyword>